<feature type="compositionally biased region" description="Polar residues" evidence="1">
    <location>
        <begin position="1"/>
        <end position="14"/>
    </location>
</feature>
<feature type="region of interest" description="Disordered" evidence="1">
    <location>
        <begin position="1"/>
        <end position="25"/>
    </location>
</feature>
<dbReference type="AlphaFoldDB" id="A0A225VT02"/>
<accession>A0A225VT02</accession>
<comment type="caution">
    <text evidence="2">The sequence shown here is derived from an EMBL/GenBank/DDBJ whole genome shotgun (WGS) entry which is preliminary data.</text>
</comment>
<feature type="compositionally biased region" description="Basic and acidic residues" evidence="1">
    <location>
        <begin position="15"/>
        <end position="25"/>
    </location>
</feature>
<name>A0A225VT02_9STRA</name>
<dbReference type="Proteomes" id="UP000198211">
    <property type="component" value="Unassembled WGS sequence"/>
</dbReference>
<proteinExistence type="predicted"/>
<keyword evidence="3" id="KW-1185">Reference proteome</keyword>
<dbReference type="EMBL" id="NBNE01003453">
    <property type="protein sequence ID" value="OWZ07650.1"/>
    <property type="molecule type" value="Genomic_DNA"/>
</dbReference>
<reference evidence="3" key="1">
    <citation type="submission" date="2017-03" db="EMBL/GenBank/DDBJ databases">
        <title>Phytopthora megakarya and P. palmivora, two closely related causual agents of cacao black pod achieved similar genome size and gene model numbers by different mechanisms.</title>
        <authorList>
            <person name="Ali S."/>
            <person name="Shao J."/>
            <person name="Larry D.J."/>
            <person name="Kronmiller B."/>
            <person name="Shen D."/>
            <person name="Strem M.D."/>
            <person name="Melnick R.L."/>
            <person name="Guiltinan M.J."/>
            <person name="Tyler B.M."/>
            <person name="Meinhardt L.W."/>
            <person name="Bailey B.A."/>
        </authorList>
    </citation>
    <scope>NUCLEOTIDE SEQUENCE [LARGE SCALE GENOMIC DNA]</scope>
    <source>
        <strain evidence="3">zdho120</strain>
    </source>
</reference>
<evidence type="ECO:0000256" key="1">
    <source>
        <dbReference type="SAM" id="MobiDB-lite"/>
    </source>
</evidence>
<dbReference type="STRING" id="4795.A0A225VT02"/>
<organism evidence="2 3">
    <name type="scientific">Phytophthora megakarya</name>
    <dbReference type="NCBI Taxonomy" id="4795"/>
    <lineage>
        <taxon>Eukaryota</taxon>
        <taxon>Sar</taxon>
        <taxon>Stramenopiles</taxon>
        <taxon>Oomycota</taxon>
        <taxon>Peronosporomycetes</taxon>
        <taxon>Peronosporales</taxon>
        <taxon>Peronosporaceae</taxon>
        <taxon>Phytophthora</taxon>
    </lineage>
</organism>
<sequence length="518" mass="58099">MLCASSKTDVSHVTSDGEQKENEDATKKVVILGPNPQQFDTDGVPIEVEHGRPSNANDESWMYFSKLAIPRRKTHNTAKLFTHSRLFSLSAEGQKFMAVAQNEGHSAQQVAKVMKHTFETRFGLDMDIYARYMMSDTTPSARNIASHFDAAQEECDMHLFNMCIGYALGLKDNIVTKQVWDPDTSSLTKTQVVVTPGGALPEGEVILRNGDSLKEPHKVQEVFNLPKLGGLKDVDVRVASACTLMRRSLFNYEAMKIYFSSYKIYVSRLALVETQRETTVTSSINGGMYFKRGGFPRMSRIRPSSRTSTEKNHRRTRVRVEEFLPAGKRCLSRLKGQLERRFPSLTAETVLALLLDPRCTCNIDKVLEAGDDTQSQHHHEIKKAALYLFRLEHRAIFLKIHKSNSSSEAASATEQPAAISQAQSQSTVYTDPLSAIRKRSGVAVPMATESVFSDVQKSKTDVEFDRWFELDPEWDAVAVAQLSKSEQGGVPANLLQLNQLREEYARKMTYIADDGSRN</sequence>
<gene>
    <name evidence="2" type="ORF">PHMEG_00019932</name>
</gene>
<protein>
    <submittedName>
        <fullName evidence="2">Uncharacterized protein</fullName>
    </submittedName>
</protein>
<evidence type="ECO:0000313" key="2">
    <source>
        <dbReference type="EMBL" id="OWZ07650.1"/>
    </source>
</evidence>
<evidence type="ECO:0000313" key="3">
    <source>
        <dbReference type="Proteomes" id="UP000198211"/>
    </source>
</evidence>